<dbReference type="Gene3D" id="3.30.730.10">
    <property type="entry name" value="AP2/ERF domain"/>
    <property type="match status" value="1"/>
</dbReference>
<sequence length="478" mass="52770">MNTTTTMEVHQEPHHQAHHTPSSSVSISNPIPTSFFHSQPHFSYNGVFNGGEGENGGFYSPLTVMPLKSDGSLCIMEALNRSQQQGMGTNSTPKLEDFFGGAHHYEASSDREAMALSLDNSIFYNQNPNHQSFQTVDYPGFRAHEMYQTMGEEEITAMKNWVSRNYPSNNGLDQKLMCSVGENGLGYENWQSLSLSMSPGSQSSCVTGSQQVSATVSECVAKKRGSEKLEQKQIVHRKSIDTFGQRTSQYRGVTRKSSGFSRGASIYRGVTRHHQHGRWQARIGRVAGNKDLYLGTFSTQEEAAEAYDIAAIKFRGVNAVTNFDISRYDVERIMASNTLLAGELARRNKEIEANKEVPNIGHSKQNRSETNWKMTLYQASESDPMPNPSFPMTVGLVQQEVNDSGKMAYHVSNASSLVTSLGSSREGSPDKQNSLPMPFAMPSKIFTDSTSNVGSWISSAQIRPPMPNVPVFAAWTDA</sequence>
<name>A0A7J0DEV5_9ERIC</name>
<keyword evidence="4 9" id="KW-0238">DNA-binding</keyword>
<evidence type="ECO:0000256" key="4">
    <source>
        <dbReference type="ARBA" id="ARBA00023125"/>
    </source>
</evidence>
<keyword evidence="3" id="KW-0805">Transcription regulation</keyword>
<dbReference type="InterPro" id="IPR036955">
    <property type="entry name" value="AP2/ERF_dom_sf"/>
</dbReference>
<reference evidence="10" key="1">
    <citation type="submission" date="2019-07" db="EMBL/GenBank/DDBJ databases">
        <title>De Novo Assembly of kiwifruit Actinidia rufa.</title>
        <authorList>
            <person name="Sugita-Konishi S."/>
            <person name="Sato K."/>
            <person name="Mori E."/>
            <person name="Abe Y."/>
            <person name="Kisaki G."/>
            <person name="Hamano K."/>
            <person name="Suezawa K."/>
            <person name="Otani M."/>
            <person name="Fukuda T."/>
            <person name="Manabe T."/>
            <person name="Gomi K."/>
            <person name="Tabuchi M."/>
            <person name="Akimitsu K."/>
            <person name="Kataoka I."/>
        </authorList>
    </citation>
    <scope>NUCLEOTIDE SEQUENCE [LARGE SCALE GENOMIC DNA]</scope>
    <source>
        <strain evidence="10">cv. Fuchu</strain>
    </source>
</reference>
<dbReference type="GO" id="GO:0003700">
    <property type="term" value="F:DNA-binding transcription factor activity"/>
    <property type="evidence" value="ECO:0007669"/>
    <property type="project" value="InterPro"/>
</dbReference>
<evidence type="ECO:0000256" key="3">
    <source>
        <dbReference type="ARBA" id="ARBA00023015"/>
    </source>
</evidence>
<dbReference type="AlphaFoldDB" id="A0A7J0DEV5"/>
<dbReference type="PROSITE" id="PS51032">
    <property type="entry name" value="AP2_ERF"/>
    <property type="match status" value="1"/>
</dbReference>
<dbReference type="GO" id="GO:0005634">
    <property type="term" value="C:nucleus"/>
    <property type="evidence" value="ECO:0007669"/>
    <property type="project" value="UniProtKB-SubCell"/>
</dbReference>
<dbReference type="EMBL" id="BJWL01000196">
    <property type="protein sequence ID" value="GFS33748.1"/>
    <property type="molecule type" value="Genomic_DNA"/>
</dbReference>
<keyword evidence="2" id="KW-0677">Repeat</keyword>
<comment type="subcellular location">
    <subcellularLocation>
        <location evidence="1">Nucleus</location>
    </subcellularLocation>
</comment>
<keyword evidence="5" id="KW-0804">Transcription</keyword>
<dbReference type="InterPro" id="IPR001471">
    <property type="entry name" value="AP2/ERF_dom"/>
</dbReference>
<organism evidence="9 10">
    <name type="scientific">Actinidia rufa</name>
    <dbReference type="NCBI Taxonomy" id="165716"/>
    <lineage>
        <taxon>Eukaryota</taxon>
        <taxon>Viridiplantae</taxon>
        <taxon>Streptophyta</taxon>
        <taxon>Embryophyta</taxon>
        <taxon>Tracheophyta</taxon>
        <taxon>Spermatophyta</taxon>
        <taxon>Magnoliopsida</taxon>
        <taxon>eudicotyledons</taxon>
        <taxon>Gunneridae</taxon>
        <taxon>Pentapetalae</taxon>
        <taxon>asterids</taxon>
        <taxon>Ericales</taxon>
        <taxon>Actinidiaceae</taxon>
        <taxon>Actinidia</taxon>
    </lineage>
</organism>
<feature type="region of interest" description="Disordered" evidence="7">
    <location>
        <begin position="1"/>
        <end position="26"/>
    </location>
</feature>
<dbReference type="PRINTS" id="PR00367">
    <property type="entry name" value="ETHRSPELEMNT"/>
</dbReference>
<accession>A0A7J0DEV5</accession>
<dbReference type="OrthoDB" id="207175at2759"/>
<evidence type="ECO:0000256" key="6">
    <source>
        <dbReference type="ARBA" id="ARBA00023242"/>
    </source>
</evidence>
<evidence type="ECO:0000256" key="2">
    <source>
        <dbReference type="ARBA" id="ARBA00022737"/>
    </source>
</evidence>
<dbReference type="PANTHER" id="PTHR32467:SF157">
    <property type="entry name" value="AP2-LIKE ETHYLENE-RESPONSIVE TRANSCRIPTION FACTOR CRL5"/>
    <property type="match status" value="1"/>
</dbReference>
<gene>
    <name evidence="9" type="ORF">Acr_00g0030340</name>
</gene>
<dbReference type="FunFam" id="3.30.730.10:FF:000002">
    <property type="entry name" value="AP2-like ethylene-responsive transcription factor"/>
    <property type="match status" value="1"/>
</dbReference>
<proteinExistence type="predicted"/>
<keyword evidence="10" id="KW-1185">Reference proteome</keyword>
<feature type="domain" description="AP2/ERF" evidence="8">
    <location>
        <begin position="266"/>
        <end position="324"/>
    </location>
</feature>
<dbReference type="SMART" id="SM00380">
    <property type="entry name" value="AP2"/>
    <property type="match status" value="1"/>
</dbReference>
<evidence type="ECO:0000259" key="8">
    <source>
        <dbReference type="PROSITE" id="PS51032"/>
    </source>
</evidence>
<keyword evidence="6" id="KW-0539">Nucleus</keyword>
<dbReference type="Pfam" id="PF00847">
    <property type="entry name" value="AP2"/>
    <property type="match status" value="1"/>
</dbReference>
<dbReference type="SUPFAM" id="SSF54171">
    <property type="entry name" value="DNA-binding domain"/>
    <property type="match status" value="1"/>
</dbReference>
<evidence type="ECO:0000256" key="7">
    <source>
        <dbReference type="SAM" id="MobiDB-lite"/>
    </source>
</evidence>
<dbReference type="CDD" id="cd00018">
    <property type="entry name" value="AP2"/>
    <property type="match status" value="1"/>
</dbReference>
<evidence type="ECO:0000256" key="1">
    <source>
        <dbReference type="ARBA" id="ARBA00004123"/>
    </source>
</evidence>
<dbReference type="Proteomes" id="UP000585474">
    <property type="component" value="Unassembled WGS sequence"/>
</dbReference>
<dbReference type="InterPro" id="IPR016177">
    <property type="entry name" value="DNA-bd_dom_sf"/>
</dbReference>
<evidence type="ECO:0000313" key="9">
    <source>
        <dbReference type="EMBL" id="GFS33748.1"/>
    </source>
</evidence>
<dbReference type="PANTHER" id="PTHR32467">
    <property type="entry name" value="AP2-LIKE ETHYLENE-RESPONSIVE TRANSCRIPTION FACTOR"/>
    <property type="match status" value="1"/>
</dbReference>
<dbReference type="GO" id="GO:0003677">
    <property type="term" value="F:DNA binding"/>
    <property type="evidence" value="ECO:0007669"/>
    <property type="project" value="UniProtKB-KW"/>
</dbReference>
<protein>
    <submittedName>
        <fullName evidence="9">Integrase-type DNA-binding superfamily protein</fullName>
    </submittedName>
</protein>
<evidence type="ECO:0000313" key="10">
    <source>
        <dbReference type="Proteomes" id="UP000585474"/>
    </source>
</evidence>
<comment type="caution">
    <text evidence="9">The sequence shown here is derived from an EMBL/GenBank/DDBJ whole genome shotgun (WGS) entry which is preliminary data.</text>
</comment>
<evidence type="ECO:0000256" key="5">
    <source>
        <dbReference type="ARBA" id="ARBA00023163"/>
    </source>
</evidence>